<keyword evidence="1" id="KW-0812">Transmembrane</keyword>
<feature type="transmembrane region" description="Helical" evidence="1">
    <location>
        <begin position="39"/>
        <end position="57"/>
    </location>
</feature>
<sequence>MALGIGILDTGLGYLQQGLDWVRNLLTTIAGWLPLDAELSVTILFLLVSLWAGHFITKKFVIHPLSGSYIFWTLIISISIFLNLMYL</sequence>
<feature type="transmembrane region" description="Helical" evidence="1">
    <location>
        <begin position="69"/>
        <end position="86"/>
    </location>
</feature>
<proteinExistence type="predicted"/>
<evidence type="ECO:0000256" key="1">
    <source>
        <dbReference type="SAM" id="Phobius"/>
    </source>
</evidence>
<reference evidence="2" key="1">
    <citation type="journal article" date="2015" name="Nature">
        <title>Complex archaea that bridge the gap between prokaryotes and eukaryotes.</title>
        <authorList>
            <person name="Spang A."/>
            <person name="Saw J.H."/>
            <person name="Jorgensen S.L."/>
            <person name="Zaremba-Niedzwiedzka K."/>
            <person name="Martijn J."/>
            <person name="Lind A.E."/>
            <person name="van Eijk R."/>
            <person name="Schleper C."/>
            <person name="Guy L."/>
            <person name="Ettema T.J."/>
        </authorList>
    </citation>
    <scope>NUCLEOTIDE SEQUENCE</scope>
</reference>
<dbReference type="AlphaFoldDB" id="A0A0F9MS43"/>
<keyword evidence="1" id="KW-0472">Membrane</keyword>
<dbReference type="EMBL" id="LAZR01004441">
    <property type="protein sequence ID" value="KKN08554.1"/>
    <property type="molecule type" value="Genomic_DNA"/>
</dbReference>
<organism evidence="2">
    <name type="scientific">marine sediment metagenome</name>
    <dbReference type="NCBI Taxonomy" id="412755"/>
    <lineage>
        <taxon>unclassified sequences</taxon>
        <taxon>metagenomes</taxon>
        <taxon>ecological metagenomes</taxon>
    </lineage>
</organism>
<protein>
    <submittedName>
        <fullName evidence="2">Uncharacterized protein</fullName>
    </submittedName>
</protein>
<name>A0A0F9MS43_9ZZZZ</name>
<gene>
    <name evidence="2" type="ORF">LCGC14_1055540</name>
</gene>
<accession>A0A0F9MS43</accession>
<keyword evidence="1" id="KW-1133">Transmembrane helix</keyword>
<comment type="caution">
    <text evidence="2">The sequence shown here is derived from an EMBL/GenBank/DDBJ whole genome shotgun (WGS) entry which is preliminary data.</text>
</comment>
<evidence type="ECO:0000313" key="2">
    <source>
        <dbReference type="EMBL" id="KKN08554.1"/>
    </source>
</evidence>